<dbReference type="PRINTS" id="PR00011">
    <property type="entry name" value="EGFLAMININ"/>
</dbReference>
<dbReference type="Proteomes" id="UP001295444">
    <property type="component" value="Chromosome 03"/>
</dbReference>
<accession>A0AAD1VZ69</accession>
<dbReference type="Gene3D" id="2.170.300.10">
    <property type="entry name" value="Tie2 ligand-binding domain superfamily"/>
    <property type="match status" value="2"/>
</dbReference>
<evidence type="ECO:0000256" key="1">
    <source>
        <dbReference type="PROSITE-ProRule" id="PRU00076"/>
    </source>
</evidence>
<dbReference type="InterPro" id="IPR000742">
    <property type="entry name" value="EGF"/>
</dbReference>
<proteinExistence type="predicted"/>
<evidence type="ECO:0000313" key="3">
    <source>
        <dbReference type="EMBL" id="CAH2274463.1"/>
    </source>
</evidence>
<dbReference type="EMBL" id="OW240914">
    <property type="protein sequence ID" value="CAH2274463.1"/>
    <property type="molecule type" value="Genomic_DNA"/>
</dbReference>
<evidence type="ECO:0000313" key="4">
    <source>
        <dbReference type="Proteomes" id="UP001295444"/>
    </source>
</evidence>
<name>A0AAD1VZ69_PELCU</name>
<dbReference type="PROSITE" id="PS50026">
    <property type="entry name" value="EGF_3"/>
    <property type="match status" value="2"/>
</dbReference>
<dbReference type="CDD" id="cd00055">
    <property type="entry name" value="EGF_Lam"/>
    <property type="match status" value="2"/>
</dbReference>
<reference evidence="3" key="1">
    <citation type="submission" date="2022-03" db="EMBL/GenBank/DDBJ databases">
        <authorList>
            <person name="Alioto T."/>
            <person name="Alioto T."/>
            <person name="Gomez Garrido J."/>
        </authorList>
    </citation>
    <scope>NUCLEOTIDE SEQUENCE</scope>
</reference>
<dbReference type="PROSITE" id="PS01186">
    <property type="entry name" value="EGF_2"/>
    <property type="match status" value="1"/>
</dbReference>
<dbReference type="SMART" id="SM00180">
    <property type="entry name" value="EGF_Lam"/>
    <property type="match status" value="3"/>
</dbReference>
<organism evidence="3 4">
    <name type="scientific">Pelobates cultripes</name>
    <name type="common">Western spadefoot toad</name>
    <dbReference type="NCBI Taxonomy" id="61616"/>
    <lineage>
        <taxon>Eukaryota</taxon>
        <taxon>Metazoa</taxon>
        <taxon>Chordata</taxon>
        <taxon>Craniata</taxon>
        <taxon>Vertebrata</taxon>
        <taxon>Euteleostomi</taxon>
        <taxon>Amphibia</taxon>
        <taxon>Batrachia</taxon>
        <taxon>Anura</taxon>
        <taxon>Pelobatoidea</taxon>
        <taxon>Pelobatidae</taxon>
        <taxon>Pelobates</taxon>
    </lineage>
</organism>
<dbReference type="PANTHER" id="PTHR24035">
    <property type="entry name" value="MULTIPLE EPIDERMAL GROWTH FACTOR-LIKE DOMAINS PROTEIN"/>
    <property type="match status" value="1"/>
</dbReference>
<dbReference type="InterPro" id="IPR002049">
    <property type="entry name" value="LE_dom"/>
</dbReference>
<keyword evidence="1" id="KW-0245">EGF-like domain</keyword>
<evidence type="ECO:0000259" key="2">
    <source>
        <dbReference type="PROSITE" id="PS50026"/>
    </source>
</evidence>
<keyword evidence="1" id="KW-1015">Disulfide bond</keyword>
<feature type="disulfide bond" evidence="1">
    <location>
        <begin position="159"/>
        <end position="168"/>
    </location>
</feature>
<protein>
    <submittedName>
        <fullName evidence="3">Multiple epidermal growth factor-like domains 11, partial</fullName>
    </submittedName>
</protein>
<dbReference type="AlphaFoldDB" id="A0AAD1VZ69"/>
<dbReference type="SMART" id="SM00181">
    <property type="entry name" value="EGF"/>
    <property type="match status" value="4"/>
</dbReference>
<keyword evidence="4" id="KW-1185">Reference proteome</keyword>
<dbReference type="PROSITE" id="PS00022">
    <property type="entry name" value="EGF_1"/>
    <property type="match status" value="3"/>
</dbReference>
<comment type="caution">
    <text evidence="1">Lacks conserved residue(s) required for the propagation of feature annotation.</text>
</comment>
<feature type="disulfide bond" evidence="1">
    <location>
        <begin position="70"/>
        <end position="79"/>
    </location>
</feature>
<dbReference type="InterPro" id="IPR052108">
    <property type="entry name" value="MEGF/SIB"/>
</dbReference>
<sequence>MTHSHFFAPLSTYAALDTGAPLKTPNREKSSQKARCQEECPVGTYGFQCAERCDCQNGAKCYHINGACLCEPGFKGIFCEDRVCPEGLYGLKCNKNCPCNLTNTRGCHPLSGECTCSAGWSGLYCEEPCRPGYYGEGCQQLCSCHNGADCDSMTGRCLCAPGFTGSDCSAPCPSGTFGANCLSQCNCKNSAICSPVDGSCMCREGWQGIDCSFPCSSAPWMGAAYVPLAGWEIFVISHARMECMAWTALNNVIAATQRDVTLSPVTVTVWQGGQVFTVTMCVHRGVGDRTALCHATARMEVPAHQKMGAASVPLAIGEPCAKEFALLDSLGITAARYAHNAYTAMGHATMSLATAIVYQDFMDPFVTRTVVCDCVNSVCLSRRMTGQCTV</sequence>
<feature type="domain" description="EGF-like" evidence="2">
    <location>
        <begin position="134"/>
        <end position="169"/>
    </location>
</feature>
<dbReference type="Pfam" id="PF00053">
    <property type="entry name" value="EGF_laminin"/>
    <property type="match status" value="2"/>
</dbReference>
<dbReference type="PANTHER" id="PTHR24035:SF109">
    <property type="entry name" value="PROTEIN DRAPER"/>
    <property type="match status" value="1"/>
</dbReference>
<gene>
    <name evidence="3" type="ORF">PECUL_23A016847</name>
</gene>
<dbReference type="FunFam" id="2.170.300.10:FF:000006">
    <property type="entry name" value="Multiple epidermal growth factor-like domains protein 11"/>
    <property type="match status" value="1"/>
</dbReference>
<feature type="domain" description="EGF-like" evidence="2">
    <location>
        <begin position="45"/>
        <end position="80"/>
    </location>
</feature>